<organism evidence="2">
    <name type="scientific">Lygus hesperus</name>
    <name type="common">Western plant bug</name>
    <dbReference type="NCBI Taxonomy" id="30085"/>
    <lineage>
        <taxon>Eukaryota</taxon>
        <taxon>Metazoa</taxon>
        <taxon>Ecdysozoa</taxon>
        <taxon>Arthropoda</taxon>
        <taxon>Hexapoda</taxon>
        <taxon>Insecta</taxon>
        <taxon>Pterygota</taxon>
        <taxon>Neoptera</taxon>
        <taxon>Paraneoptera</taxon>
        <taxon>Hemiptera</taxon>
        <taxon>Heteroptera</taxon>
        <taxon>Panheteroptera</taxon>
        <taxon>Cimicomorpha</taxon>
        <taxon>Miridae</taxon>
        <taxon>Mirini</taxon>
        <taxon>Lygus</taxon>
    </lineage>
</organism>
<sequence>CGIDIKRKTAYHPQSNGKIERFHRTLKAAIRAHGKAKWTEALPTILLGLRSTIKLDSQASIAEMVYGMTLRLPGDFMQEDSKTQADETNDFVEKLRQKMKSLK</sequence>
<dbReference type="PANTHER" id="PTHR38681">
    <property type="entry name" value="RETROVIRUS-RELATED POL POLYPROTEIN FROM TRANSPOSON 412-LIKE PROTEIN-RELATED"/>
    <property type="match status" value="1"/>
</dbReference>
<dbReference type="GO" id="GO:0003676">
    <property type="term" value="F:nucleic acid binding"/>
    <property type="evidence" value="ECO:0007669"/>
    <property type="project" value="InterPro"/>
</dbReference>
<feature type="domain" description="Integrase catalytic" evidence="1">
    <location>
        <begin position="1"/>
        <end position="81"/>
    </location>
</feature>
<gene>
    <name evidence="2" type="primary">pol_242</name>
    <name evidence="2" type="ORF">CM83_105681</name>
</gene>
<accession>A0A0A9YYQ4</accession>
<dbReference type="PROSITE" id="PS50994">
    <property type="entry name" value="INTEGRASE"/>
    <property type="match status" value="1"/>
</dbReference>
<evidence type="ECO:0000313" key="2">
    <source>
        <dbReference type="EMBL" id="JAG37354.1"/>
    </source>
</evidence>
<reference evidence="2" key="2">
    <citation type="submission" date="2014-07" db="EMBL/GenBank/DDBJ databases">
        <authorList>
            <person name="Hull J."/>
        </authorList>
    </citation>
    <scope>NUCLEOTIDE SEQUENCE</scope>
</reference>
<dbReference type="Gene3D" id="3.30.420.10">
    <property type="entry name" value="Ribonuclease H-like superfamily/Ribonuclease H"/>
    <property type="match status" value="1"/>
</dbReference>
<evidence type="ECO:0000259" key="1">
    <source>
        <dbReference type="PROSITE" id="PS50994"/>
    </source>
</evidence>
<feature type="non-terminal residue" evidence="2">
    <location>
        <position position="103"/>
    </location>
</feature>
<dbReference type="SUPFAM" id="SSF53098">
    <property type="entry name" value="Ribonuclease H-like"/>
    <property type="match status" value="1"/>
</dbReference>
<dbReference type="PANTHER" id="PTHR38681:SF1">
    <property type="entry name" value="RETROVIRUS-RELATED POL POLYPROTEIN FROM TRANSPOSON 412-LIKE PROTEIN"/>
    <property type="match status" value="1"/>
</dbReference>
<dbReference type="EMBL" id="GBHO01006250">
    <property type="protein sequence ID" value="JAG37354.1"/>
    <property type="molecule type" value="Transcribed_RNA"/>
</dbReference>
<proteinExistence type="predicted"/>
<protein>
    <submittedName>
        <fullName evidence="2">Pro-Pol polyprotein</fullName>
    </submittedName>
</protein>
<reference evidence="2" key="1">
    <citation type="journal article" date="2014" name="PLoS ONE">
        <title>Transcriptome-Based Identification of ABC Transporters in the Western Tarnished Plant Bug Lygus hesperus.</title>
        <authorList>
            <person name="Hull J.J."/>
            <person name="Chaney K."/>
            <person name="Geib S.M."/>
            <person name="Fabrick J.A."/>
            <person name="Brent C.S."/>
            <person name="Walsh D."/>
            <person name="Lavine L.C."/>
        </authorList>
    </citation>
    <scope>NUCLEOTIDE SEQUENCE</scope>
</reference>
<name>A0A0A9YYQ4_LYGHE</name>
<dbReference type="InterPro" id="IPR012337">
    <property type="entry name" value="RNaseH-like_sf"/>
</dbReference>
<dbReference type="AlphaFoldDB" id="A0A0A9YYQ4"/>
<feature type="non-terminal residue" evidence="2">
    <location>
        <position position="1"/>
    </location>
</feature>
<dbReference type="GO" id="GO:0015074">
    <property type="term" value="P:DNA integration"/>
    <property type="evidence" value="ECO:0007669"/>
    <property type="project" value="InterPro"/>
</dbReference>
<dbReference type="InterPro" id="IPR036397">
    <property type="entry name" value="RNaseH_sf"/>
</dbReference>
<dbReference type="InterPro" id="IPR001584">
    <property type="entry name" value="Integrase_cat-core"/>
</dbReference>